<dbReference type="AlphaFoldDB" id="A0A084VA45"/>
<name>A0A084VA45_ANOSI</name>
<reference evidence="3" key="2">
    <citation type="submission" date="2020-05" db="UniProtKB">
        <authorList>
            <consortium name="EnsemblMetazoa"/>
        </authorList>
    </citation>
    <scope>IDENTIFICATION</scope>
</reference>
<dbReference type="VEuPathDB" id="VectorBase:ASIC000356"/>
<organism evidence="2">
    <name type="scientific">Anopheles sinensis</name>
    <name type="common">Mosquito</name>
    <dbReference type="NCBI Taxonomy" id="74873"/>
    <lineage>
        <taxon>Eukaryota</taxon>
        <taxon>Metazoa</taxon>
        <taxon>Ecdysozoa</taxon>
        <taxon>Arthropoda</taxon>
        <taxon>Hexapoda</taxon>
        <taxon>Insecta</taxon>
        <taxon>Pterygota</taxon>
        <taxon>Neoptera</taxon>
        <taxon>Endopterygota</taxon>
        <taxon>Diptera</taxon>
        <taxon>Nematocera</taxon>
        <taxon>Culicoidea</taxon>
        <taxon>Culicidae</taxon>
        <taxon>Anophelinae</taxon>
        <taxon>Anopheles</taxon>
    </lineage>
</organism>
<accession>A0A084VA45</accession>
<evidence type="ECO:0000256" key="1">
    <source>
        <dbReference type="SAM" id="MobiDB-lite"/>
    </source>
</evidence>
<evidence type="ECO:0000313" key="4">
    <source>
        <dbReference type="Proteomes" id="UP000030765"/>
    </source>
</evidence>
<protein>
    <submittedName>
        <fullName evidence="2 3">Uncharacterized protein</fullName>
    </submittedName>
</protein>
<proteinExistence type="predicted"/>
<keyword evidence="4" id="KW-1185">Reference proteome</keyword>
<feature type="compositionally biased region" description="Polar residues" evidence="1">
    <location>
        <begin position="47"/>
        <end position="57"/>
    </location>
</feature>
<reference evidence="2 4" key="1">
    <citation type="journal article" date="2014" name="BMC Genomics">
        <title>Genome sequence of Anopheles sinensis provides insight into genetics basis of mosquito competence for malaria parasites.</title>
        <authorList>
            <person name="Zhou D."/>
            <person name="Zhang D."/>
            <person name="Ding G."/>
            <person name="Shi L."/>
            <person name="Hou Q."/>
            <person name="Ye Y."/>
            <person name="Xu Y."/>
            <person name="Zhou H."/>
            <person name="Xiong C."/>
            <person name="Li S."/>
            <person name="Yu J."/>
            <person name="Hong S."/>
            <person name="Yu X."/>
            <person name="Zou P."/>
            <person name="Chen C."/>
            <person name="Chang X."/>
            <person name="Wang W."/>
            <person name="Lv Y."/>
            <person name="Sun Y."/>
            <person name="Ma L."/>
            <person name="Shen B."/>
            <person name="Zhu C."/>
        </authorList>
    </citation>
    <scope>NUCLEOTIDE SEQUENCE [LARGE SCALE GENOMIC DNA]</scope>
</reference>
<evidence type="ECO:0000313" key="2">
    <source>
        <dbReference type="EMBL" id="KFB34839.1"/>
    </source>
</evidence>
<dbReference type="EMBL" id="KE523993">
    <property type="protein sequence ID" value="KFB34839.1"/>
    <property type="molecule type" value="Genomic_DNA"/>
</dbReference>
<dbReference type="EnsemblMetazoa" id="ASIC000356-RA">
    <property type="protein sequence ID" value="ASIC000356-PA"/>
    <property type="gene ID" value="ASIC000356"/>
</dbReference>
<dbReference type="EMBL" id="ATLV01001702">
    <property type="status" value="NOT_ANNOTATED_CDS"/>
    <property type="molecule type" value="Genomic_DNA"/>
</dbReference>
<sequence>MSQQQKHAKGMQQIPVEGPLSCKRKDTLDLSGAPPQKLVQKQLENGAGSSKGKQLQKVQELRELVWIPHLI</sequence>
<gene>
    <name evidence="2" type="ORF">ZHAS_00000356</name>
</gene>
<evidence type="ECO:0000313" key="3">
    <source>
        <dbReference type="EnsemblMetazoa" id="ASIC000356-PA"/>
    </source>
</evidence>
<feature type="region of interest" description="Disordered" evidence="1">
    <location>
        <begin position="1"/>
        <end position="57"/>
    </location>
</feature>
<dbReference type="Proteomes" id="UP000030765">
    <property type="component" value="Unassembled WGS sequence"/>
</dbReference>